<reference evidence="5 6" key="1">
    <citation type="submission" date="2019-08" db="EMBL/GenBank/DDBJ databases">
        <title>Genomes of Subsaximicrobium wynnwilliamsii strains.</title>
        <authorList>
            <person name="Bowman J.P."/>
        </authorList>
    </citation>
    <scope>NUCLEOTIDE SEQUENCE [LARGE SCALE GENOMIC DNA]</scope>
    <source>
        <strain evidence="5 6">2-80-2</strain>
    </source>
</reference>
<comment type="caution">
    <text evidence="5">The sequence shown here is derived from an EMBL/GenBank/DDBJ whole genome shotgun (WGS) entry which is preliminary data.</text>
</comment>
<dbReference type="GO" id="GO:0003677">
    <property type="term" value="F:DNA binding"/>
    <property type="evidence" value="ECO:0007669"/>
    <property type="project" value="UniProtKB-KW"/>
</dbReference>
<feature type="domain" description="Type I restriction modification DNA specificity" evidence="4">
    <location>
        <begin position="220"/>
        <end position="388"/>
    </location>
</feature>
<dbReference type="EMBL" id="VORO01000003">
    <property type="protein sequence ID" value="TXD90615.1"/>
    <property type="molecule type" value="Genomic_DNA"/>
</dbReference>
<comment type="similarity">
    <text evidence="1">Belongs to the type-I restriction system S methylase family.</text>
</comment>
<proteinExistence type="inferred from homology"/>
<dbReference type="Pfam" id="PF01420">
    <property type="entry name" value="Methylase_S"/>
    <property type="match status" value="2"/>
</dbReference>
<evidence type="ECO:0000256" key="1">
    <source>
        <dbReference type="ARBA" id="ARBA00010923"/>
    </source>
</evidence>
<dbReference type="RefSeq" id="WP_147085379.1">
    <property type="nucleotide sequence ID" value="NZ_VORM01000002.1"/>
</dbReference>
<keyword evidence="3" id="KW-0238">DNA-binding</keyword>
<evidence type="ECO:0000256" key="2">
    <source>
        <dbReference type="ARBA" id="ARBA00022747"/>
    </source>
</evidence>
<keyword evidence="5" id="KW-0540">Nuclease</keyword>
<dbReference type="CDD" id="cd17515">
    <property type="entry name" value="RMtype1_S_MjaORF132P_Sau1132ORF3780P-TRD1-CR1_like"/>
    <property type="match status" value="1"/>
</dbReference>
<keyword evidence="5" id="KW-0378">Hydrolase</keyword>
<dbReference type="Gene3D" id="3.90.220.20">
    <property type="entry name" value="DNA methylase specificity domains"/>
    <property type="match status" value="2"/>
</dbReference>
<dbReference type="SUPFAM" id="SSF116734">
    <property type="entry name" value="DNA methylase specificity domain"/>
    <property type="match status" value="2"/>
</dbReference>
<dbReference type="InterPro" id="IPR000055">
    <property type="entry name" value="Restrct_endonuc_typeI_TRD"/>
</dbReference>
<evidence type="ECO:0000313" key="5">
    <source>
        <dbReference type="EMBL" id="TXD90615.1"/>
    </source>
</evidence>
<dbReference type="PANTHER" id="PTHR30408">
    <property type="entry name" value="TYPE-1 RESTRICTION ENZYME ECOKI SPECIFICITY PROTEIN"/>
    <property type="match status" value="1"/>
</dbReference>
<organism evidence="5 6">
    <name type="scientific">Subsaximicrobium wynnwilliamsii</name>
    <dbReference type="NCBI Taxonomy" id="291179"/>
    <lineage>
        <taxon>Bacteria</taxon>
        <taxon>Pseudomonadati</taxon>
        <taxon>Bacteroidota</taxon>
        <taxon>Flavobacteriia</taxon>
        <taxon>Flavobacteriales</taxon>
        <taxon>Flavobacteriaceae</taxon>
        <taxon>Subsaximicrobium</taxon>
    </lineage>
</organism>
<dbReference type="GO" id="GO:0009307">
    <property type="term" value="P:DNA restriction-modification system"/>
    <property type="evidence" value="ECO:0007669"/>
    <property type="project" value="UniProtKB-KW"/>
</dbReference>
<keyword evidence="6" id="KW-1185">Reference proteome</keyword>
<accession>A0A5C6ZLQ6</accession>
<dbReference type="Gene3D" id="1.10.287.1120">
    <property type="entry name" value="Bipartite methylase S protein"/>
    <property type="match status" value="1"/>
</dbReference>
<protein>
    <submittedName>
        <fullName evidence="5">Restriction endonuclease subunit S</fullName>
    </submittedName>
</protein>
<evidence type="ECO:0000313" key="6">
    <source>
        <dbReference type="Proteomes" id="UP000321578"/>
    </source>
</evidence>
<dbReference type="PANTHER" id="PTHR30408:SF12">
    <property type="entry name" value="TYPE I RESTRICTION ENZYME MJAVIII SPECIFICITY SUBUNIT"/>
    <property type="match status" value="1"/>
</dbReference>
<sequence>MTNKNTQNEVALAEGKVGYKKTKLGWIPEEWEIVQFKEIAKFNPKAEELPEKFIYIDLESVKDGTLRKENKISKIEAPSRAQRLLENEDILFQTVRPYQKNNLFFKSNGNYVASSGYAQLRAKKCSGFIYQLIYAEYINNQVMARCTGTSFPAISAKDLSGIYVKLPPLPEQQKIATILNTWDKAIAAQEKLIAQKQDLKKGLMQQLLTGKKRFAGFEGEWEEVKIKDIADTFSGGTPSSKKVEYYNGKIPWLKSGELNKGIIKNTTGYISELGLKKSSAKLVEIDTILVAMYGATAGVCGITKIKGAINQAVLALILNKGFSTYFIYQLLKMKMPHIVHSMVQGGQPNLSGGIINSVKVKIPILGEQEKIGELLLNRDYEIDMIRKKLGNMKTQKQGLMQQLLTGAKRVKI</sequence>
<keyword evidence="2" id="KW-0680">Restriction system</keyword>
<dbReference type="InterPro" id="IPR052021">
    <property type="entry name" value="Type-I_RS_S_subunit"/>
</dbReference>
<dbReference type="AlphaFoldDB" id="A0A5C6ZLQ6"/>
<dbReference type="InterPro" id="IPR044946">
    <property type="entry name" value="Restrct_endonuc_typeI_TRD_sf"/>
</dbReference>
<feature type="domain" description="Type I restriction modification DNA specificity" evidence="4">
    <location>
        <begin position="28"/>
        <end position="194"/>
    </location>
</feature>
<evidence type="ECO:0000256" key="3">
    <source>
        <dbReference type="ARBA" id="ARBA00023125"/>
    </source>
</evidence>
<gene>
    <name evidence="5" type="ORF">ESY86_04400</name>
</gene>
<evidence type="ECO:0000259" key="4">
    <source>
        <dbReference type="Pfam" id="PF01420"/>
    </source>
</evidence>
<name>A0A5C6ZLQ6_9FLAO</name>
<dbReference type="Proteomes" id="UP000321578">
    <property type="component" value="Unassembled WGS sequence"/>
</dbReference>
<dbReference type="GO" id="GO:0004519">
    <property type="term" value="F:endonuclease activity"/>
    <property type="evidence" value="ECO:0007669"/>
    <property type="project" value="UniProtKB-KW"/>
</dbReference>
<keyword evidence="5" id="KW-0255">Endonuclease</keyword>